<evidence type="ECO:0000256" key="10">
    <source>
        <dbReference type="ARBA" id="ARBA00022989"/>
    </source>
</evidence>
<evidence type="ECO:0000256" key="1">
    <source>
        <dbReference type="ARBA" id="ARBA00001947"/>
    </source>
</evidence>
<evidence type="ECO:0000256" key="12">
    <source>
        <dbReference type="ARBA" id="ARBA00023136"/>
    </source>
</evidence>
<comment type="similarity">
    <text evidence="3">Belongs to the peptidase M50B family.</text>
</comment>
<dbReference type="PANTHER" id="PTHR35864">
    <property type="entry name" value="ZINC METALLOPROTEASE MJ0611-RELATED"/>
    <property type="match status" value="1"/>
</dbReference>
<dbReference type="CDD" id="cd06158">
    <property type="entry name" value="S2P-M50_like_1"/>
    <property type="match status" value="1"/>
</dbReference>
<reference evidence="14 15" key="1">
    <citation type="submission" date="2016-02" db="EMBL/GenBank/DDBJ databases">
        <title>Genome sequence of Clostridium thermobutyricum DSM 4928.</title>
        <authorList>
            <person name="Poehlein A."/>
            <person name="Daniel R."/>
        </authorList>
    </citation>
    <scope>NUCLEOTIDE SEQUENCE [LARGE SCALE GENOMIC DNA]</scope>
    <source>
        <strain evidence="14 15">DSM 4928</strain>
    </source>
</reference>
<evidence type="ECO:0000256" key="8">
    <source>
        <dbReference type="ARBA" id="ARBA00022801"/>
    </source>
</evidence>
<name>A0A1V4T0D0_9CLOT</name>
<evidence type="ECO:0000256" key="4">
    <source>
        <dbReference type="ARBA" id="ARBA00022475"/>
    </source>
</evidence>
<feature type="transmembrane region" description="Helical" evidence="13">
    <location>
        <begin position="141"/>
        <end position="158"/>
    </location>
</feature>
<dbReference type="RefSeq" id="WP_080021722.1">
    <property type="nucleotide sequence ID" value="NZ_LTAY01000019.1"/>
</dbReference>
<sequence length="215" mass="24175">MIRSIQEIIYSIPAILLAFTFHSYAKARMADKLGDRTPRMQGRLNLNPLTHIDPIGTLLIVVFGIGWAKPVETDPRAYKNFYKDDLKVSLAGPLATLGVAFVASIVLAILNIIAFKFNIVGTIMFVIIQMTKYVISINVSLFVFYLLPLPGLDGFNIFRDLSPKNFYKYAEPMLRNQFLILIAIILLAGPIIRIPANLILDVLSWFIHLIITVIL</sequence>
<keyword evidence="4" id="KW-1003">Cell membrane</keyword>
<keyword evidence="8" id="KW-0378">Hydrolase</keyword>
<proteinExistence type="inferred from homology"/>
<evidence type="ECO:0000256" key="2">
    <source>
        <dbReference type="ARBA" id="ARBA00004651"/>
    </source>
</evidence>
<keyword evidence="5" id="KW-0645">Protease</keyword>
<keyword evidence="7" id="KW-0479">Metal-binding</keyword>
<evidence type="ECO:0000256" key="5">
    <source>
        <dbReference type="ARBA" id="ARBA00022670"/>
    </source>
</evidence>
<dbReference type="OrthoDB" id="9800627at2"/>
<evidence type="ECO:0000256" key="9">
    <source>
        <dbReference type="ARBA" id="ARBA00022833"/>
    </source>
</evidence>
<dbReference type="InterPro" id="IPR044537">
    <property type="entry name" value="Rip2-like"/>
</dbReference>
<dbReference type="GO" id="GO:0005886">
    <property type="term" value="C:plasma membrane"/>
    <property type="evidence" value="ECO:0007669"/>
    <property type="project" value="UniProtKB-SubCell"/>
</dbReference>
<accession>A0A1V4T0D0</accession>
<keyword evidence="9" id="KW-0862">Zinc</keyword>
<feature type="transmembrane region" description="Helical" evidence="13">
    <location>
        <begin position="46"/>
        <end position="68"/>
    </location>
</feature>
<feature type="transmembrane region" description="Helical" evidence="13">
    <location>
        <begin position="178"/>
        <end position="196"/>
    </location>
</feature>
<dbReference type="GO" id="GO:0006508">
    <property type="term" value="P:proteolysis"/>
    <property type="evidence" value="ECO:0007669"/>
    <property type="project" value="UniProtKB-KW"/>
</dbReference>
<comment type="subcellular location">
    <subcellularLocation>
        <location evidence="2">Cell membrane</location>
        <topology evidence="2">Multi-pass membrane protein</topology>
    </subcellularLocation>
</comment>
<dbReference type="GO" id="GO:0046872">
    <property type="term" value="F:metal ion binding"/>
    <property type="evidence" value="ECO:0007669"/>
    <property type="project" value="UniProtKB-KW"/>
</dbReference>
<comment type="caution">
    <text evidence="14">The sequence shown here is derived from an EMBL/GenBank/DDBJ whole genome shotgun (WGS) entry which is preliminary data.</text>
</comment>
<organism evidence="14 15">
    <name type="scientific">Clostridium thermobutyricum DSM 4928</name>
    <dbReference type="NCBI Taxonomy" id="1121339"/>
    <lineage>
        <taxon>Bacteria</taxon>
        <taxon>Bacillati</taxon>
        <taxon>Bacillota</taxon>
        <taxon>Clostridia</taxon>
        <taxon>Eubacteriales</taxon>
        <taxon>Clostridiaceae</taxon>
        <taxon>Clostridium</taxon>
    </lineage>
</organism>
<keyword evidence="12 13" id="KW-0472">Membrane</keyword>
<feature type="transmembrane region" description="Helical" evidence="13">
    <location>
        <begin position="88"/>
        <end position="110"/>
    </location>
</feature>
<keyword evidence="10 13" id="KW-1133">Transmembrane helix</keyword>
<evidence type="ECO:0000256" key="13">
    <source>
        <dbReference type="SAM" id="Phobius"/>
    </source>
</evidence>
<evidence type="ECO:0000313" key="15">
    <source>
        <dbReference type="Proteomes" id="UP000191448"/>
    </source>
</evidence>
<dbReference type="GO" id="GO:0008237">
    <property type="term" value="F:metallopeptidase activity"/>
    <property type="evidence" value="ECO:0007669"/>
    <property type="project" value="UniProtKB-KW"/>
</dbReference>
<comment type="cofactor">
    <cofactor evidence="1">
        <name>Zn(2+)</name>
        <dbReference type="ChEBI" id="CHEBI:29105"/>
    </cofactor>
</comment>
<dbReference type="EMBL" id="LTAY01000019">
    <property type="protein sequence ID" value="OPX50133.1"/>
    <property type="molecule type" value="Genomic_DNA"/>
</dbReference>
<feature type="transmembrane region" description="Helical" evidence="13">
    <location>
        <begin position="6"/>
        <end position="25"/>
    </location>
</feature>
<dbReference type="Proteomes" id="UP000191448">
    <property type="component" value="Unassembled WGS sequence"/>
</dbReference>
<evidence type="ECO:0000313" key="14">
    <source>
        <dbReference type="EMBL" id="OPX50133.1"/>
    </source>
</evidence>
<evidence type="ECO:0000256" key="3">
    <source>
        <dbReference type="ARBA" id="ARBA00007931"/>
    </source>
</evidence>
<evidence type="ECO:0000256" key="7">
    <source>
        <dbReference type="ARBA" id="ARBA00022723"/>
    </source>
</evidence>
<evidence type="ECO:0000256" key="6">
    <source>
        <dbReference type="ARBA" id="ARBA00022692"/>
    </source>
</evidence>
<protein>
    <submittedName>
        <fullName evidence="14">Peptidase family M50</fullName>
    </submittedName>
</protein>
<evidence type="ECO:0000256" key="11">
    <source>
        <dbReference type="ARBA" id="ARBA00023049"/>
    </source>
</evidence>
<dbReference type="PANTHER" id="PTHR35864:SF1">
    <property type="entry name" value="ZINC METALLOPROTEASE YWHC-RELATED"/>
    <property type="match status" value="1"/>
</dbReference>
<gene>
    <name evidence="14" type="ORF">CLTHE_03450</name>
</gene>
<keyword evidence="6 13" id="KW-0812">Transmembrane</keyword>
<dbReference type="InterPro" id="IPR052348">
    <property type="entry name" value="Metallopeptidase_M50B"/>
</dbReference>
<dbReference type="AlphaFoldDB" id="A0A1V4T0D0"/>
<keyword evidence="11" id="KW-0482">Metalloprotease</keyword>